<gene>
    <name evidence="1" type="ORF">FHR90_000796</name>
</gene>
<proteinExistence type="predicted"/>
<protein>
    <submittedName>
        <fullName evidence="1">Uncharacterized protein</fullName>
    </submittedName>
</protein>
<dbReference type="Proteomes" id="UP000557688">
    <property type="component" value="Unassembled WGS sequence"/>
</dbReference>
<evidence type="ECO:0000313" key="1">
    <source>
        <dbReference type="EMBL" id="MBB3172978.1"/>
    </source>
</evidence>
<comment type="caution">
    <text evidence="1">The sequence shown here is derived from an EMBL/GenBank/DDBJ whole genome shotgun (WGS) entry which is preliminary data.</text>
</comment>
<evidence type="ECO:0000313" key="2">
    <source>
        <dbReference type="Proteomes" id="UP000557688"/>
    </source>
</evidence>
<organism evidence="1 2">
    <name type="scientific">Endobacter medicaginis</name>
    <dbReference type="NCBI Taxonomy" id="1181271"/>
    <lineage>
        <taxon>Bacteria</taxon>
        <taxon>Pseudomonadati</taxon>
        <taxon>Pseudomonadota</taxon>
        <taxon>Alphaproteobacteria</taxon>
        <taxon>Acetobacterales</taxon>
        <taxon>Acetobacteraceae</taxon>
        <taxon>Endobacter</taxon>
    </lineage>
</organism>
<name>A0A839URW3_9PROT</name>
<dbReference type="Pfam" id="PF19630">
    <property type="entry name" value="DUF6134"/>
    <property type="match status" value="1"/>
</dbReference>
<accession>A0A839URW3</accession>
<dbReference type="EMBL" id="JACHXV010000003">
    <property type="protein sequence ID" value="MBB3172978.1"/>
    <property type="molecule type" value="Genomic_DNA"/>
</dbReference>
<dbReference type="AlphaFoldDB" id="A0A839URW3"/>
<reference evidence="1 2" key="1">
    <citation type="submission" date="2020-08" db="EMBL/GenBank/DDBJ databases">
        <title>Genomic Encyclopedia of Type Strains, Phase III (KMG-III): the genomes of soil and plant-associated and newly described type strains.</title>
        <authorList>
            <person name="Whitman W."/>
        </authorList>
    </citation>
    <scope>NUCLEOTIDE SEQUENCE [LARGE SCALE GENOMIC DNA]</scope>
    <source>
        <strain evidence="1 2">CECT 8088</strain>
    </source>
</reference>
<sequence>MNPPLPGLGRRLLLASLTTSPLAPRGVRATTLPVPAGDRLGFDVMRRGARLGEHVLTFHRTGETLDVTIRVAVAYSIGPITLYRYRHEAQLRWQGARVVAIDSRTDDNGTHDWMNARPGGGAGLVVQGATVPRYTAPPDAEPSTHWNRVELSAPWINTQTGRLMRPTVTPTGRQSIPTVSGTIAAEGYLLTGDVDLRLWYDAAGWAGLEFSKNGTPVSYLRQA</sequence>
<dbReference type="InterPro" id="IPR045767">
    <property type="entry name" value="DUF6134"/>
</dbReference>
<keyword evidence="2" id="KW-1185">Reference proteome</keyword>
<dbReference type="RefSeq" id="WP_183274795.1">
    <property type="nucleotide sequence ID" value="NZ_JACHXV010000003.1"/>
</dbReference>